<dbReference type="Proteomes" id="UP001522450">
    <property type="component" value="Unassembled WGS sequence"/>
</dbReference>
<keyword evidence="2" id="KW-1185">Reference proteome</keyword>
<reference evidence="1 2" key="1">
    <citation type="journal article" date="2022" name="Microbiol. Res.">
        <title>Comparative genome analysis, predicted lifestyle and antimicrobial strategies of Lactococcus carnosus and Lactococcus paracarnosus isolated from meat.</title>
        <authorList>
            <person name="Werum V."/>
            <person name="Ehrmann M."/>
            <person name="Vogel R."/>
            <person name="Hilgarth M."/>
        </authorList>
    </citation>
    <scope>NUCLEOTIDE SEQUENCE [LARGE SCALE GENOMIC DNA]</scope>
    <source>
        <strain evidence="1 2">TMW22177</strain>
    </source>
</reference>
<gene>
    <name evidence="1" type="ORF">GYN21_08310</name>
</gene>
<protein>
    <recommendedName>
        <fullName evidence="3">Bacteriophage abortive infection AbiH</fullName>
    </recommendedName>
</protein>
<name>A0ABT0AU61_9LACT</name>
<dbReference type="RefSeq" id="WP_244034731.1">
    <property type="nucleotide sequence ID" value="NZ_JAAECS010000008.1"/>
</dbReference>
<dbReference type="EMBL" id="JAAECS010000008">
    <property type="protein sequence ID" value="MCJ1990222.1"/>
    <property type="molecule type" value="Genomic_DNA"/>
</dbReference>
<evidence type="ECO:0000313" key="2">
    <source>
        <dbReference type="Proteomes" id="UP001522450"/>
    </source>
</evidence>
<accession>A0ABT0AU61</accession>
<proteinExistence type="predicted"/>
<organism evidence="1 2">
    <name type="scientific">Pseudolactococcus carnosus</name>
    <dbReference type="NCBI Taxonomy" id="2749961"/>
    <lineage>
        <taxon>Bacteria</taxon>
        <taxon>Bacillati</taxon>
        <taxon>Bacillota</taxon>
        <taxon>Bacilli</taxon>
        <taxon>Lactobacillales</taxon>
        <taxon>Streptococcaceae</taxon>
        <taxon>Pseudolactococcus</taxon>
    </lineage>
</organism>
<evidence type="ECO:0000313" key="1">
    <source>
        <dbReference type="EMBL" id="MCJ1990222.1"/>
    </source>
</evidence>
<dbReference type="Pfam" id="PF14253">
    <property type="entry name" value="AbiH"/>
    <property type="match status" value="1"/>
</dbReference>
<comment type="caution">
    <text evidence="1">The sequence shown here is derived from an EMBL/GenBank/DDBJ whole genome shotgun (WGS) entry which is preliminary data.</text>
</comment>
<evidence type="ECO:0008006" key="3">
    <source>
        <dbReference type="Google" id="ProtNLM"/>
    </source>
</evidence>
<dbReference type="InterPro" id="IPR025935">
    <property type="entry name" value="AbiH"/>
</dbReference>
<sequence length="378" mass="44362">MDITFLLGNGFDIQCGLKTSYLDFYNHILEKKYSIDLNKEFDEKLISKIDNIIYQEIYESKDNIKNWADLEFQLGVFTKQLKEENQVGRLADKFLEDFEDLWDDLRDYLETIQIQDDIEISEDFSEVLSITMDNFFEGLLSQEYDEINNMLIENTGSPFNYHFISFNYTNSLQKIIKNASDISKINQFNSTSWIQIFDDKIINVHGTVDNLLTLGLNDESQLATDFFDIADLYDLIKPMSLENNREYMRRDAENVIQGSDIIVIFGMSIGSTDKHWWEKIANTLLKNENKKLIIHLYEEKLSSSAPRRKRIRRESKENEFLSLLDSLDLSEEQGLQLRKQMYVVTNSQYIMNVDLGKYLNLDKNKSDNIIDFEAKDIV</sequence>